<keyword evidence="1" id="KW-0732">Signal</keyword>
<dbReference type="EMBL" id="JAMRXG010000011">
    <property type="protein sequence ID" value="MCM6776602.1"/>
    <property type="molecule type" value="Genomic_DNA"/>
</dbReference>
<sequence length="123" mass="12377">MTNRKRRTAAAFGVAAVGAATVVIGSGPAHAAAPQGCVENRQLTAATVTCPGLPPDWGAEVDVDCVGVFLTYGLAPGVGRYTQLGFGSASRGVTVACIGGDPNRGLGIVTDVRVRIVPSERVG</sequence>
<evidence type="ECO:0000256" key="1">
    <source>
        <dbReference type="SAM" id="SignalP"/>
    </source>
</evidence>
<evidence type="ECO:0000313" key="3">
    <source>
        <dbReference type="Proteomes" id="UP001139157"/>
    </source>
</evidence>
<evidence type="ECO:0008006" key="4">
    <source>
        <dbReference type="Google" id="ProtNLM"/>
    </source>
</evidence>
<organism evidence="2 3">
    <name type="scientific">Nocardia pulmonis</name>
    <dbReference type="NCBI Taxonomy" id="2951408"/>
    <lineage>
        <taxon>Bacteria</taxon>
        <taxon>Bacillati</taxon>
        <taxon>Actinomycetota</taxon>
        <taxon>Actinomycetes</taxon>
        <taxon>Mycobacteriales</taxon>
        <taxon>Nocardiaceae</taxon>
        <taxon>Nocardia</taxon>
    </lineage>
</organism>
<dbReference type="RefSeq" id="WP_251914914.1">
    <property type="nucleotide sequence ID" value="NZ_JAMRXG010000011.1"/>
</dbReference>
<protein>
    <recommendedName>
        <fullName evidence="4">Secreted protein</fullName>
    </recommendedName>
</protein>
<gene>
    <name evidence="2" type="ORF">NDR86_24245</name>
</gene>
<dbReference type="Proteomes" id="UP001139157">
    <property type="component" value="Unassembled WGS sequence"/>
</dbReference>
<comment type="caution">
    <text evidence="2">The sequence shown here is derived from an EMBL/GenBank/DDBJ whole genome shotgun (WGS) entry which is preliminary data.</text>
</comment>
<feature type="chain" id="PRO_5040941478" description="Secreted protein" evidence="1">
    <location>
        <begin position="32"/>
        <end position="123"/>
    </location>
</feature>
<accession>A0A9X2IY18</accession>
<dbReference type="AlphaFoldDB" id="A0A9X2IY18"/>
<keyword evidence="3" id="KW-1185">Reference proteome</keyword>
<reference evidence="2" key="1">
    <citation type="submission" date="2022-06" db="EMBL/GenBank/DDBJ databases">
        <title>Novel species in genus nocardia.</title>
        <authorList>
            <person name="Li F."/>
        </authorList>
    </citation>
    <scope>NUCLEOTIDE SEQUENCE</scope>
    <source>
        <strain evidence="2">CDC141</strain>
    </source>
</reference>
<proteinExistence type="predicted"/>
<name>A0A9X2IY18_9NOCA</name>
<evidence type="ECO:0000313" key="2">
    <source>
        <dbReference type="EMBL" id="MCM6776602.1"/>
    </source>
</evidence>
<feature type="signal peptide" evidence="1">
    <location>
        <begin position="1"/>
        <end position="31"/>
    </location>
</feature>